<dbReference type="Proteomes" id="UP001497516">
    <property type="component" value="Chromosome 5"/>
</dbReference>
<protein>
    <submittedName>
        <fullName evidence="2">Uncharacterized protein</fullName>
    </submittedName>
</protein>
<sequence length="152" mass="16418">MGFRPIPRSAVAHPIKNPDSIVFLANSIATAVAADFNPDISKTTIQAKNTREQSLLTEEDGPTSQTDLTAATPRLQNTVPPWPPPPSPLLVLVSIAHSCRRVGVRIVAGRRDLTTIVTGGRRRAHFQRVTNFSTIEGGRKPRCRGGGAALHR</sequence>
<dbReference type="AlphaFoldDB" id="A0AAV2ETI3"/>
<organism evidence="2 3">
    <name type="scientific">Linum trigynum</name>
    <dbReference type="NCBI Taxonomy" id="586398"/>
    <lineage>
        <taxon>Eukaryota</taxon>
        <taxon>Viridiplantae</taxon>
        <taxon>Streptophyta</taxon>
        <taxon>Embryophyta</taxon>
        <taxon>Tracheophyta</taxon>
        <taxon>Spermatophyta</taxon>
        <taxon>Magnoliopsida</taxon>
        <taxon>eudicotyledons</taxon>
        <taxon>Gunneridae</taxon>
        <taxon>Pentapetalae</taxon>
        <taxon>rosids</taxon>
        <taxon>fabids</taxon>
        <taxon>Malpighiales</taxon>
        <taxon>Linaceae</taxon>
        <taxon>Linum</taxon>
    </lineage>
</organism>
<proteinExistence type="predicted"/>
<evidence type="ECO:0000313" key="2">
    <source>
        <dbReference type="EMBL" id="CAL1389037.1"/>
    </source>
</evidence>
<feature type="region of interest" description="Disordered" evidence="1">
    <location>
        <begin position="51"/>
        <end position="81"/>
    </location>
</feature>
<feature type="compositionally biased region" description="Polar residues" evidence="1">
    <location>
        <begin position="51"/>
        <end position="78"/>
    </location>
</feature>
<name>A0AAV2ETI3_9ROSI</name>
<evidence type="ECO:0000313" key="3">
    <source>
        <dbReference type="Proteomes" id="UP001497516"/>
    </source>
</evidence>
<evidence type="ECO:0000256" key="1">
    <source>
        <dbReference type="SAM" id="MobiDB-lite"/>
    </source>
</evidence>
<reference evidence="2 3" key="1">
    <citation type="submission" date="2024-04" db="EMBL/GenBank/DDBJ databases">
        <authorList>
            <person name="Fracassetti M."/>
        </authorList>
    </citation>
    <scope>NUCLEOTIDE SEQUENCE [LARGE SCALE GENOMIC DNA]</scope>
</reference>
<accession>A0AAV2ETI3</accession>
<dbReference type="EMBL" id="OZ034818">
    <property type="protein sequence ID" value="CAL1389037.1"/>
    <property type="molecule type" value="Genomic_DNA"/>
</dbReference>
<keyword evidence="3" id="KW-1185">Reference proteome</keyword>
<gene>
    <name evidence="2" type="ORF">LTRI10_LOCUS29927</name>
</gene>